<dbReference type="Pfam" id="PF18404">
    <property type="entry name" value="Glyco_transf_24"/>
    <property type="match status" value="1"/>
</dbReference>
<dbReference type="InterPro" id="IPR009448">
    <property type="entry name" value="UDP-g_GGtrans"/>
</dbReference>
<feature type="transmembrane region" description="Helical" evidence="7">
    <location>
        <begin position="37"/>
        <end position="56"/>
    </location>
</feature>
<accession>A0A0L0SE35</accession>
<keyword evidence="3" id="KW-0732">Signal</keyword>
<organism evidence="12 13">
    <name type="scientific">Allomyces macrogynus (strain ATCC 38327)</name>
    <name type="common">Allomyces javanicus var. macrogynus</name>
    <dbReference type="NCBI Taxonomy" id="578462"/>
    <lineage>
        <taxon>Eukaryota</taxon>
        <taxon>Fungi</taxon>
        <taxon>Fungi incertae sedis</taxon>
        <taxon>Blastocladiomycota</taxon>
        <taxon>Blastocladiomycetes</taxon>
        <taxon>Blastocladiales</taxon>
        <taxon>Blastocladiaceae</taxon>
        <taxon>Allomyces</taxon>
    </lineage>
</organism>
<dbReference type="VEuPathDB" id="FungiDB:AMAG_06057"/>
<dbReference type="Pfam" id="PF18400">
    <property type="entry name" value="Thioredoxin_12"/>
    <property type="match status" value="1"/>
</dbReference>
<feature type="domain" description="UGGT thioredoxin-like" evidence="10">
    <location>
        <begin position="572"/>
        <end position="639"/>
    </location>
</feature>
<dbReference type="Proteomes" id="UP000054350">
    <property type="component" value="Unassembled WGS sequence"/>
</dbReference>
<name>A0A0L0SE35_ALLM3</name>
<feature type="domain" description="Glucosyltransferase 24 catalytic" evidence="11">
    <location>
        <begin position="922"/>
        <end position="1188"/>
    </location>
</feature>
<evidence type="ECO:0000259" key="8">
    <source>
        <dbReference type="Pfam" id="PF18400"/>
    </source>
</evidence>
<dbReference type="PANTHER" id="PTHR11226:SF0">
    <property type="entry name" value="UDP-GLUCOSE:GLYCOPROTEIN GLUCOSYLTRANSFERASE"/>
    <property type="match status" value="1"/>
</dbReference>
<dbReference type="GO" id="GO:0018279">
    <property type="term" value="P:protein N-linked glycosylation via asparagine"/>
    <property type="evidence" value="ECO:0007669"/>
    <property type="project" value="TreeGrafter"/>
</dbReference>
<dbReference type="EMBL" id="GG745336">
    <property type="protein sequence ID" value="KNE60694.1"/>
    <property type="molecule type" value="Genomic_DNA"/>
</dbReference>
<dbReference type="InterPro" id="IPR040694">
    <property type="entry name" value="UGGT_TRXL_2"/>
</dbReference>
<dbReference type="Gene3D" id="3.90.550.10">
    <property type="entry name" value="Spore Coat Polysaccharide Biosynthesis Protein SpsA, Chain A"/>
    <property type="match status" value="1"/>
</dbReference>
<dbReference type="GO" id="GO:0005788">
    <property type="term" value="C:endoplasmic reticulum lumen"/>
    <property type="evidence" value="ECO:0007669"/>
    <property type="project" value="UniProtKB-SubCell"/>
</dbReference>
<reference evidence="13" key="2">
    <citation type="submission" date="2009-11" db="EMBL/GenBank/DDBJ databases">
        <title>The Genome Sequence of Allomyces macrogynus strain ATCC 38327.</title>
        <authorList>
            <consortium name="The Broad Institute Genome Sequencing Platform"/>
            <person name="Russ C."/>
            <person name="Cuomo C."/>
            <person name="Shea T."/>
            <person name="Young S.K."/>
            <person name="Zeng Q."/>
            <person name="Koehrsen M."/>
            <person name="Haas B."/>
            <person name="Borodovsky M."/>
            <person name="Guigo R."/>
            <person name="Alvarado L."/>
            <person name="Berlin A."/>
            <person name="Borenstein D."/>
            <person name="Chen Z."/>
            <person name="Engels R."/>
            <person name="Freedman E."/>
            <person name="Gellesch M."/>
            <person name="Goldberg J."/>
            <person name="Griggs A."/>
            <person name="Gujja S."/>
            <person name="Heiman D."/>
            <person name="Hepburn T."/>
            <person name="Howarth C."/>
            <person name="Jen D."/>
            <person name="Larson L."/>
            <person name="Lewis B."/>
            <person name="Mehta T."/>
            <person name="Park D."/>
            <person name="Pearson M."/>
            <person name="Roberts A."/>
            <person name="Saif S."/>
            <person name="Shenoy N."/>
            <person name="Sisk P."/>
            <person name="Stolte C."/>
            <person name="Sykes S."/>
            <person name="Walk T."/>
            <person name="White J."/>
            <person name="Yandava C."/>
            <person name="Burger G."/>
            <person name="Gray M.W."/>
            <person name="Holland P.W.H."/>
            <person name="King N."/>
            <person name="Lang F.B.F."/>
            <person name="Roger A.J."/>
            <person name="Ruiz-Trillo I."/>
            <person name="Lander E."/>
            <person name="Nusbaum C."/>
        </authorList>
    </citation>
    <scope>NUCLEOTIDE SEQUENCE [LARGE SCALE GENOMIC DNA]</scope>
    <source>
        <strain evidence="13">ATCC 38327</strain>
    </source>
</reference>
<evidence type="ECO:0000256" key="2">
    <source>
        <dbReference type="ARBA" id="ARBA00004319"/>
    </source>
</evidence>
<dbReference type="GO" id="GO:0003980">
    <property type="term" value="F:UDP-glucose:glycoprotein glucosyltransferase activity"/>
    <property type="evidence" value="ECO:0007669"/>
    <property type="project" value="InterPro"/>
</dbReference>
<dbReference type="CDD" id="cd06432">
    <property type="entry name" value="GT8_HUGT1_C_like"/>
    <property type="match status" value="1"/>
</dbReference>
<evidence type="ECO:0000259" key="10">
    <source>
        <dbReference type="Pfam" id="PF18402"/>
    </source>
</evidence>
<feature type="domain" description="UGGT thioredoxin-like" evidence="9">
    <location>
        <begin position="303"/>
        <end position="427"/>
    </location>
</feature>
<keyword evidence="7" id="KW-1133">Transmembrane helix</keyword>
<dbReference type="UniPathway" id="UPA00378"/>
<keyword evidence="5" id="KW-0325">Glycoprotein</keyword>
<evidence type="ECO:0000256" key="4">
    <source>
        <dbReference type="ARBA" id="ARBA00022824"/>
    </source>
</evidence>
<dbReference type="eggNOG" id="KOG1879">
    <property type="taxonomic scope" value="Eukaryota"/>
</dbReference>
<protein>
    <recommendedName>
        <fullName evidence="14">UDP-glucose:Glycoprotein Glucosyltransferase</fullName>
    </recommendedName>
</protein>
<evidence type="ECO:0000256" key="6">
    <source>
        <dbReference type="SAM" id="MobiDB-lite"/>
    </source>
</evidence>
<dbReference type="STRING" id="578462.A0A0L0SE35"/>
<evidence type="ECO:0000313" key="13">
    <source>
        <dbReference type="Proteomes" id="UP000054350"/>
    </source>
</evidence>
<dbReference type="Pfam" id="PF18401">
    <property type="entry name" value="Thioredoxin_13"/>
    <property type="match status" value="1"/>
</dbReference>
<evidence type="ECO:0000259" key="11">
    <source>
        <dbReference type="Pfam" id="PF18404"/>
    </source>
</evidence>
<dbReference type="GO" id="GO:0036503">
    <property type="term" value="P:ERAD pathway"/>
    <property type="evidence" value="ECO:0007669"/>
    <property type="project" value="TreeGrafter"/>
</dbReference>
<evidence type="ECO:0000256" key="3">
    <source>
        <dbReference type="ARBA" id="ARBA00022729"/>
    </source>
</evidence>
<feature type="domain" description="UGGT thioredoxin-like" evidence="8">
    <location>
        <begin position="117"/>
        <end position="257"/>
    </location>
</feature>
<sequence>MDTACGFHAAPGRGEGPQPRQGSCLRPRARLARANRAISMLVVVCAAFLILTHQVAPTAAAVDGQATADGTTRETSGFRVTLNARWQSDPWLEYFEDIARHNTSALDRLLPSVTQFDSIDAAHRHLETTGALARETVQLINLGVQYRETLPRVAALLDVYNSTVHAHTDLQSCSMFVLIDDKWTCDLDEALAWLSSDHDHGHDTHFDAAIDTAPMGDANAWQKAVVYGHPRHTSFAPFWQRLRKLPVRVALRYVPATSSVVPARQRLNGYFVHLNIKDLEYKVTDDRTSEGEASAAPDTPTRLESLDAASLETIAARVAQNVTTLDDLARITAAYPVTLPEIAASTAAPSAQLCANLDANREMVEARVGRADKMLWANGKLLPASSVTIYHLLETLRGEVELAQDAKRIGLPWAQAVSVLQHNINSEAADYFDTCAIEPVVWLNDLESDAQYKSWPKSLRNLLTATRGMKAIRRNIFTLLFFMDAANSKHVAMALEFVTMVENNIPLRFGLVPLVNTDPASKTSRLGVEFWDIYVAKGRDAALQWLASNPALSLTHPDEAAHATLLAARNQLAVHDDGEMFFNGRPIDIGESYQHQVMAEYQQQVEQLAMMVYYGQLDDSTNMNKYWCIKPTTWKTRSELAFAKRKPEHRWANFDASALPEDVDLAAQDQYPFVHVTVRGHVRDAALEAIKAAQSTARFVLDVVADATTDQGIVVNGKLIRHLPAEMTVDDVKTLVHVEWVRRLKQLRLSPTCVAMDPPTFWKASSLWWKNHVAAKKNENGFRSGPGHRMNPFDIVSCDKGKCLTVPAATESGGTDDLPVVQLVALLNPVSTNAQRLVPLLQEVHRALPYVSVTVVWLALPVTKGARPQSVLVDSFLGVTLYPTVHKRAGKEDMTVLDEDRPQQSWWQQVVQSVMGQRKETVHVFSVASGHLYERFLSIMMQSVVDRTQNPVKFWLIEDFLSPSFKATLPALARTFQFEYQLVTYKWPEWLTAQSVKQRTIWGFKILFLDVLFPLNVDKIIFVDADQVVRADLAELVSMDLEGAVYGYTPFCDSRAEMDGFRFWKHGYWLSHLRGKPYHISALYVVDLNRFRQVAAGDILRQQYQGLAQDPNSLANLDQDLPNSLQHMLPIHSLPQEWLWCETWCDDTSLTRAKTIDLCNNPLTKEPKLDRARRLLPEWEVFDERAEKVRHNVLLELAAKSRPDHEEL</sequence>
<dbReference type="GO" id="GO:0051082">
    <property type="term" value="F:unfolded protein binding"/>
    <property type="evidence" value="ECO:0007669"/>
    <property type="project" value="TreeGrafter"/>
</dbReference>
<keyword evidence="7" id="KW-0812">Transmembrane</keyword>
<dbReference type="OrthoDB" id="27683at2759"/>
<reference evidence="12 13" key="1">
    <citation type="submission" date="2009-11" db="EMBL/GenBank/DDBJ databases">
        <title>Annotation of Allomyces macrogynus ATCC 38327.</title>
        <authorList>
            <consortium name="The Broad Institute Genome Sequencing Platform"/>
            <person name="Russ C."/>
            <person name="Cuomo C."/>
            <person name="Burger G."/>
            <person name="Gray M.W."/>
            <person name="Holland P.W.H."/>
            <person name="King N."/>
            <person name="Lang F.B.F."/>
            <person name="Roger A.J."/>
            <person name="Ruiz-Trillo I."/>
            <person name="Young S.K."/>
            <person name="Zeng Q."/>
            <person name="Gargeya S."/>
            <person name="Fitzgerald M."/>
            <person name="Haas B."/>
            <person name="Abouelleil A."/>
            <person name="Alvarado L."/>
            <person name="Arachchi H.M."/>
            <person name="Berlin A."/>
            <person name="Chapman S.B."/>
            <person name="Gearin G."/>
            <person name="Goldberg J."/>
            <person name="Griggs A."/>
            <person name="Gujja S."/>
            <person name="Hansen M."/>
            <person name="Heiman D."/>
            <person name="Howarth C."/>
            <person name="Larimer J."/>
            <person name="Lui A."/>
            <person name="MacDonald P.J.P."/>
            <person name="McCowen C."/>
            <person name="Montmayeur A."/>
            <person name="Murphy C."/>
            <person name="Neiman D."/>
            <person name="Pearson M."/>
            <person name="Priest M."/>
            <person name="Roberts A."/>
            <person name="Saif S."/>
            <person name="Shea T."/>
            <person name="Sisk P."/>
            <person name="Stolte C."/>
            <person name="Sykes S."/>
            <person name="Wortman J."/>
            <person name="Nusbaum C."/>
            <person name="Birren B."/>
        </authorList>
    </citation>
    <scope>NUCLEOTIDE SEQUENCE [LARGE SCALE GENOMIC DNA]</scope>
    <source>
        <strain evidence="12 13">ATCC 38327</strain>
    </source>
</reference>
<feature type="domain" description="UGGT thioredoxin-like" evidence="10">
    <location>
        <begin position="439"/>
        <end position="548"/>
    </location>
</feature>
<evidence type="ECO:0000313" key="12">
    <source>
        <dbReference type="EMBL" id="KNE60694.1"/>
    </source>
</evidence>
<evidence type="ECO:0000259" key="9">
    <source>
        <dbReference type="Pfam" id="PF18401"/>
    </source>
</evidence>
<keyword evidence="4" id="KW-0256">Endoplasmic reticulum</keyword>
<evidence type="ECO:0008006" key="14">
    <source>
        <dbReference type="Google" id="ProtNLM"/>
    </source>
</evidence>
<evidence type="ECO:0000256" key="5">
    <source>
        <dbReference type="ARBA" id="ARBA00023180"/>
    </source>
</evidence>
<dbReference type="InterPro" id="IPR040497">
    <property type="entry name" value="Glyco_transf_24"/>
</dbReference>
<keyword evidence="7" id="KW-0472">Membrane</keyword>
<dbReference type="InterPro" id="IPR040693">
    <property type="entry name" value="UGGT_TRXL_1"/>
</dbReference>
<evidence type="ECO:0000256" key="1">
    <source>
        <dbReference type="ARBA" id="ARBA00001913"/>
    </source>
</evidence>
<dbReference type="SUPFAM" id="SSF53448">
    <property type="entry name" value="Nucleotide-diphospho-sugar transferases"/>
    <property type="match status" value="1"/>
</dbReference>
<feature type="region of interest" description="Disordered" evidence="6">
    <location>
        <begin position="1"/>
        <end position="24"/>
    </location>
</feature>
<dbReference type="Pfam" id="PF18402">
    <property type="entry name" value="Thioredoxin_14"/>
    <property type="match status" value="2"/>
</dbReference>
<gene>
    <name evidence="12" type="ORF">AMAG_06057</name>
</gene>
<keyword evidence="13" id="KW-1185">Reference proteome</keyword>
<dbReference type="InterPro" id="IPR029044">
    <property type="entry name" value="Nucleotide-diphossugar_trans"/>
</dbReference>
<proteinExistence type="predicted"/>
<dbReference type="AlphaFoldDB" id="A0A0L0SE35"/>
<dbReference type="InterPro" id="IPR040692">
    <property type="entry name" value="UGGT_TRXL_3"/>
</dbReference>
<comment type="cofactor">
    <cofactor evidence="1">
        <name>Ca(2+)</name>
        <dbReference type="ChEBI" id="CHEBI:29108"/>
    </cofactor>
</comment>
<comment type="subcellular location">
    <subcellularLocation>
        <location evidence="2">Endoplasmic reticulum lumen</location>
    </subcellularLocation>
</comment>
<evidence type="ECO:0000256" key="7">
    <source>
        <dbReference type="SAM" id="Phobius"/>
    </source>
</evidence>
<dbReference type="PANTHER" id="PTHR11226">
    <property type="entry name" value="UDP-GLUCOSE GLYCOPROTEIN:GLUCOSYLTRANSFERASE"/>
    <property type="match status" value="1"/>
</dbReference>